<reference evidence="1 2" key="1">
    <citation type="submission" date="2020-10" db="EMBL/GenBank/DDBJ databases">
        <title>Connecting structure to function with the recovery of over 1000 high-quality activated sludge metagenome-assembled genomes encoding full-length rRNA genes using long-read sequencing.</title>
        <authorList>
            <person name="Singleton C.M."/>
            <person name="Petriglieri F."/>
            <person name="Kristensen J.M."/>
            <person name="Kirkegaard R.H."/>
            <person name="Michaelsen T.Y."/>
            <person name="Andersen M.H."/>
            <person name="Karst S.M."/>
            <person name="Dueholm M.S."/>
            <person name="Nielsen P.H."/>
            <person name="Albertsen M."/>
        </authorList>
    </citation>
    <scope>NUCLEOTIDE SEQUENCE [LARGE SCALE GENOMIC DNA]</scope>
    <source>
        <strain evidence="1">EsbW_18-Q3-R4-48_BATAC.463</strain>
    </source>
</reference>
<accession>A0A935N256</accession>
<evidence type="ECO:0000313" key="1">
    <source>
        <dbReference type="EMBL" id="MBK7416045.1"/>
    </source>
</evidence>
<protein>
    <submittedName>
        <fullName evidence="1">Uncharacterized protein</fullName>
    </submittedName>
</protein>
<gene>
    <name evidence="1" type="ORF">IPJ38_13910</name>
</gene>
<evidence type="ECO:0000313" key="2">
    <source>
        <dbReference type="Proteomes" id="UP000739411"/>
    </source>
</evidence>
<organism evidence="1 2">
    <name type="scientific">Candidatus Dechloromonas phosphorivorans</name>
    <dbReference type="NCBI Taxonomy" id="2899244"/>
    <lineage>
        <taxon>Bacteria</taxon>
        <taxon>Pseudomonadati</taxon>
        <taxon>Pseudomonadota</taxon>
        <taxon>Betaproteobacteria</taxon>
        <taxon>Rhodocyclales</taxon>
        <taxon>Azonexaceae</taxon>
        <taxon>Dechloromonas</taxon>
    </lineage>
</organism>
<sequence>MLAAWRSLALPSALLVLVPRHPQRFAEVAALLTAEDVSSSGGAQACRRPQRKSGSAIAWAKWWRPTMQCADLPSSAAV</sequence>
<dbReference type="Gene3D" id="3.40.50.2000">
    <property type="entry name" value="Glycogen Phosphorylase B"/>
    <property type="match status" value="1"/>
</dbReference>
<name>A0A935N256_9RHOO</name>
<dbReference type="Proteomes" id="UP000739411">
    <property type="component" value="Unassembled WGS sequence"/>
</dbReference>
<comment type="caution">
    <text evidence="1">The sequence shown here is derived from an EMBL/GenBank/DDBJ whole genome shotgun (WGS) entry which is preliminary data.</text>
</comment>
<dbReference type="EMBL" id="JADJMS010000030">
    <property type="protein sequence ID" value="MBK7416045.1"/>
    <property type="molecule type" value="Genomic_DNA"/>
</dbReference>
<dbReference type="AlphaFoldDB" id="A0A935N256"/>
<proteinExistence type="predicted"/>